<dbReference type="EC" id="5.2.1.8" evidence="5"/>
<evidence type="ECO:0000256" key="4">
    <source>
        <dbReference type="ARBA" id="ARBA00023235"/>
    </source>
</evidence>
<dbReference type="Gene3D" id="2.40.100.10">
    <property type="entry name" value="Cyclophilin-like"/>
    <property type="match status" value="1"/>
</dbReference>
<gene>
    <name evidence="7" type="ORF">CKSOR_00163</name>
</gene>
<dbReference type="PRINTS" id="PR00153">
    <property type="entry name" value="CSAPPISMRASE"/>
</dbReference>
<comment type="similarity">
    <text evidence="2 5">Belongs to the cyclophilin-type PPIase family.</text>
</comment>
<dbReference type="PANTHER" id="PTHR43246">
    <property type="entry name" value="PEPTIDYL-PROLYL CIS-TRANS ISOMERASE CYP38, CHLOROPLASTIC"/>
    <property type="match status" value="1"/>
</dbReference>
<evidence type="ECO:0000256" key="5">
    <source>
        <dbReference type="RuleBase" id="RU363019"/>
    </source>
</evidence>
<keyword evidence="4 5" id="KW-0413">Isomerase</keyword>
<dbReference type="PROSITE" id="PS00170">
    <property type="entry name" value="CSA_PPIASE_1"/>
    <property type="match status" value="1"/>
</dbReference>
<feature type="domain" description="PPIase cyclophilin-type" evidence="6">
    <location>
        <begin position="3"/>
        <end position="167"/>
    </location>
</feature>
<dbReference type="RefSeq" id="WP_108673716.1">
    <property type="nucleotide sequence ID" value="NZ_CP025628.1"/>
</dbReference>
<reference evidence="7 8" key="1">
    <citation type="journal article" date="2018" name="Parasitology">
        <title>The reduced genome of Candidatus Kinetoplastibacterium sorsogonicusi, the endosymbiont of Kentomonas sorsogonicus (Trypanosomatidae): loss of the haem-synthesis pathway.</title>
        <authorList>
            <person name="Silva F.M."/>
            <person name="Kostygov A.Y."/>
            <person name="Spodareva V.V."/>
            <person name="Butenko A."/>
            <person name="Tossou R."/>
            <person name="Lukes J."/>
            <person name="Yurchenko V."/>
            <person name="Alves J.M.P."/>
        </authorList>
    </citation>
    <scope>NUCLEOTIDE SEQUENCE [LARGE SCALE GENOMIC DNA]</scope>
    <source>
        <strain evidence="7 8">MF-08</strain>
    </source>
</reference>
<evidence type="ECO:0000259" key="6">
    <source>
        <dbReference type="PROSITE" id="PS50072"/>
    </source>
</evidence>
<dbReference type="InterPro" id="IPR029000">
    <property type="entry name" value="Cyclophilin-like_dom_sf"/>
</dbReference>
<dbReference type="KEGG" id="kso:CKSOR_00163"/>
<dbReference type="GO" id="GO:0006457">
    <property type="term" value="P:protein folding"/>
    <property type="evidence" value="ECO:0007669"/>
    <property type="project" value="InterPro"/>
</dbReference>
<dbReference type="AlphaFoldDB" id="A0A3S7J9F1"/>
<name>A0A3S7J9F1_9PROT</name>
<dbReference type="GO" id="GO:0003755">
    <property type="term" value="F:peptidyl-prolyl cis-trans isomerase activity"/>
    <property type="evidence" value="ECO:0007669"/>
    <property type="project" value="UniProtKB-UniRule"/>
</dbReference>
<dbReference type="PROSITE" id="PS50072">
    <property type="entry name" value="CSA_PPIASE_2"/>
    <property type="match status" value="1"/>
</dbReference>
<protein>
    <recommendedName>
        <fullName evidence="5">Peptidyl-prolyl cis-trans isomerase</fullName>
        <shortName evidence="5">PPIase</shortName>
        <ecNumber evidence="5">5.2.1.8</ecNumber>
    </recommendedName>
</protein>
<accession>A0A3S7J9F1</accession>
<dbReference type="Proteomes" id="UP000266796">
    <property type="component" value="Chromosome"/>
</dbReference>
<proteinExistence type="inferred from homology"/>
<comment type="function">
    <text evidence="1 5">PPIases accelerate the folding of proteins. It catalyzes the cis-trans isomerization of proline imidic peptide bonds in oligopeptides.</text>
</comment>
<evidence type="ECO:0000256" key="3">
    <source>
        <dbReference type="ARBA" id="ARBA00023110"/>
    </source>
</evidence>
<dbReference type="InterPro" id="IPR044665">
    <property type="entry name" value="E_coli_cyclophilin_A-like"/>
</dbReference>
<dbReference type="SUPFAM" id="SSF50891">
    <property type="entry name" value="Cyclophilin-like"/>
    <property type="match status" value="1"/>
</dbReference>
<dbReference type="CDD" id="cd01920">
    <property type="entry name" value="cyclophilin_EcCYP_like"/>
    <property type="match status" value="1"/>
</dbReference>
<dbReference type="InterPro" id="IPR020892">
    <property type="entry name" value="Cyclophilin-type_PPIase_CS"/>
</dbReference>
<dbReference type="InterPro" id="IPR002130">
    <property type="entry name" value="Cyclophilin-type_PPIase_dom"/>
</dbReference>
<dbReference type="PIRSF" id="PIRSF001467">
    <property type="entry name" value="Peptidylpro_ismrse"/>
    <property type="match status" value="1"/>
</dbReference>
<evidence type="ECO:0000313" key="7">
    <source>
        <dbReference type="EMBL" id="AWD32295.1"/>
    </source>
</evidence>
<keyword evidence="8" id="KW-1185">Reference proteome</keyword>
<dbReference type="InterPro" id="IPR024936">
    <property type="entry name" value="Cyclophilin-type_PPIase"/>
</dbReference>
<comment type="catalytic activity">
    <reaction evidence="5">
        <text>[protein]-peptidylproline (omega=180) = [protein]-peptidylproline (omega=0)</text>
        <dbReference type="Rhea" id="RHEA:16237"/>
        <dbReference type="Rhea" id="RHEA-COMP:10747"/>
        <dbReference type="Rhea" id="RHEA-COMP:10748"/>
        <dbReference type="ChEBI" id="CHEBI:83833"/>
        <dbReference type="ChEBI" id="CHEBI:83834"/>
        <dbReference type="EC" id="5.2.1.8"/>
    </reaction>
</comment>
<dbReference type="OrthoDB" id="9807797at2"/>
<dbReference type="Pfam" id="PF00160">
    <property type="entry name" value="Pro_isomerase"/>
    <property type="match status" value="1"/>
</dbReference>
<organism evidence="7 8">
    <name type="scientific">Candidatus Kinetoplastidibacterium kentomonadis</name>
    <dbReference type="NCBI Taxonomy" id="1576550"/>
    <lineage>
        <taxon>Bacteria</taxon>
        <taxon>Pseudomonadati</taxon>
        <taxon>Pseudomonadota</taxon>
        <taxon>Betaproteobacteria</taxon>
        <taxon>Candidatus Kinetoplastidibacterium</taxon>
    </lineage>
</organism>
<sequence length="170" mass="19390">MNIYKKVSITTNYGNIILELNHEKAPKTVENFILYVKEGFYDGTIFHRIIDNFMIQGGGFSKGMIQKNTHNPIENEAFNGLKNLAYTIAMARTNEIHSATSQFFINLVDNNFLDYTAPTINGWGYTVFGKVIEGIDTVDKIGKLKTKNFGFYQDVPIDDVIMKKVELIYK</sequence>
<dbReference type="EMBL" id="CP025628">
    <property type="protein sequence ID" value="AWD32295.1"/>
    <property type="molecule type" value="Genomic_DNA"/>
</dbReference>
<evidence type="ECO:0000313" key="8">
    <source>
        <dbReference type="Proteomes" id="UP000266796"/>
    </source>
</evidence>
<evidence type="ECO:0000256" key="2">
    <source>
        <dbReference type="ARBA" id="ARBA00007365"/>
    </source>
</evidence>
<keyword evidence="3 5" id="KW-0697">Rotamase</keyword>
<evidence type="ECO:0000256" key="1">
    <source>
        <dbReference type="ARBA" id="ARBA00002388"/>
    </source>
</evidence>